<reference evidence="8" key="1">
    <citation type="submission" date="2022-03" db="EMBL/GenBank/DDBJ databases">
        <title>A functionally conserved STORR gene fusion in Papaver species that diverged 16.8 million years ago.</title>
        <authorList>
            <person name="Catania T."/>
        </authorList>
    </citation>
    <scope>NUCLEOTIDE SEQUENCE</scope>
    <source>
        <strain evidence="8">S-191538</strain>
    </source>
</reference>
<dbReference type="GO" id="GO:0009507">
    <property type="term" value="C:chloroplast"/>
    <property type="evidence" value="ECO:0007669"/>
    <property type="project" value="UniProtKB-SubCell"/>
</dbReference>
<evidence type="ECO:0000313" key="7">
    <source>
        <dbReference type="EMBL" id="MCL7042281.1"/>
    </source>
</evidence>
<evidence type="ECO:0000256" key="6">
    <source>
        <dbReference type="PROSITE-ProRule" id="PRU00708"/>
    </source>
</evidence>
<evidence type="ECO:0000313" key="8">
    <source>
        <dbReference type="EMBL" id="MCL7046002.1"/>
    </source>
</evidence>
<dbReference type="Pfam" id="PF20431">
    <property type="entry name" value="E_motif"/>
    <property type="match status" value="1"/>
</dbReference>
<feature type="repeat" description="PPR" evidence="6">
    <location>
        <begin position="201"/>
        <end position="235"/>
    </location>
</feature>
<protein>
    <recommendedName>
        <fullName evidence="10">Pentatricopeptide repeat-containing protein</fullName>
    </recommendedName>
</protein>
<gene>
    <name evidence="8" type="ORF">MKW94_010510</name>
    <name evidence="7" type="ORF">MKW94_020841</name>
</gene>
<proteinExistence type="predicted"/>
<evidence type="ECO:0000256" key="1">
    <source>
        <dbReference type="ARBA" id="ARBA00004229"/>
    </source>
</evidence>
<keyword evidence="9" id="KW-1185">Reference proteome</keyword>
<dbReference type="FunFam" id="1.25.40.10:FF:000436">
    <property type="entry name" value="Pentatricopeptide repeat-containing protein At5g39350 family"/>
    <property type="match status" value="1"/>
</dbReference>
<dbReference type="FunFam" id="1.25.40.10:FF:000090">
    <property type="entry name" value="Pentatricopeptide repeat-containing protein, chloroplastic"/>
    <property type="match status" value="1"/>
</dbReference>
<dbReference type="Pfam" id="PF13041">
    <property type="entry name" value="PPR_2"/>
    <property type="match status" value="2"/>
</dbReference>
<dbReference type="SUPFAM" id="SSF48452">
    <property type="entry name" value="TPR-like"/>
    <property type="match status" value="1"/>
</dbReference>
<evidence type="ECO:0000256" key="3">
    <source>
        <dbReference type="ARBA" id="ARBA00022640"/>
    </source>
</evidence>
<dbReference type="FunFam" id="1.25.40.10:FF:000395">
    <property type="entry name" value="Pentatricopeptide repeat-containing protein chloroplastic"/>
    <property type="match status" value="1"/>
</dbReference>
<dbReference type="PANTHER" id="PTHR47926">
    <property type="entry name" value="PENTATRICOPEPTIDE REPEAT-CONTAINING PROTEIN"/>
    <property type="match status" value="1"/>
</dbReference>
<dbReference type="Proteomes" id="UP001177140">
    <property type="component" value="Unassembled WGS sequence"/>
</dbReference>
<accession>A0AA42AZJ6</accession>
<comment type="caution">
    <text evidence="8">The sequence shown here is derived from an EMBL/GenBank/DDBJ whole genome shotgun (WGS) entry which is preliminary data.</text>
</comment>
<dbReference type="AlphaFoldDB" id="A0AA42AZJ6"/>
<organism evidence="8 9">
    <name type="scientific">Papaver nudicaule</name>
    <name type="common">Iceland poppy</name>
    <dbReference type="NCBI Taxonomy" id="74823"/>
    <lineage>
        <taxon>Eukaryota</taxon>
        <taxon>Viridiplantae</taxon>
        <taxon>Streptophyta</taxon>
        <taxon>Embryophyta</taxon>
        <taxon>Tracheophyta</taxon>
        <taxon>Spermatophyta</taxon>
        <taxon>Magnoliopsida</taxon>
        <taxon>Ranunculales</taxon>
        <taxon>Papaveraceae</taxon>
        <taxon>Papaveroideae</taxon>
        <taxon>Papaver</taxon>
    </lineage>
</organism>
<dbReference type="InterPro" id="IPR046960">
    <property type="entry name" value="PPR_At4g14850-like_plant"/>
</dbReference>
<keyword evidence="3" id="KW-0934">Plastid</keyword>
<dbReference type="Gene3D" id="1.25.40.10">
    <property type="entry name" value="Tetratricopeptide repeat domain"/>
    <property type="match status" value="4"/>
</dbReference>
<feature type="repeat" description="PPR" evidence="6">
    <location>
        <begin position="100"/>
        <end position="134"/>
    </location>
</feature>
<keyword evidence="2" id="KW-0150">Chloroplast</keyword>
<dbReference type="InterPro" id="IPR046848">
    <property type="entry name" value="E_motif"/>
</dbReference>
<dbReference type="NCBIfam" id="TIGR00756">
    <property type="entry name" value="PPR"/>
    <property type="match status" value="5"/>
</dbReference>
<evidence type="ECO:0000256" key="4">
    <source>
        <dbReference type="ARBA" id="ARBA00022737"/>
    </source>
</evidence>
<evidence type="ECO:0008006" key="10">
    <source>
        <dbReference type="Google" id="ProtNLM"/>
    </source>
</evidence>
<keyword evidence="4" id="KW-0677">Repeat</keyword>
<dbReference type="GO" id="GO:0003723">
    <property type="term" value="F:RNA binding"/>
    <property type="evidence" value="ECO:0007669"/>
    <property type="project" value="InterPro"/>
</dbReference>
<name>A0AA42AZJ6_PAPNU</name>
<comment type="subcellular location">
    <subcellularLocation>
        <location evidence="1">Plastid</location>
        <location evidence="1">Chloroplast</location>
    </subcellularLocation>
</comment>
<dbReference type="PROSITE" id="PS51375">
    <property type="entry name" value="PPR"/>
    <property type="match status" value="5"/>
</dbReference>
<feature type="repeat" description="PPR" evidence="6">
    <location>
        <begin position="403"/>
        <end position="437"/>
    </location>
</feature>
<evidence type="ECO:0000313" key="9">
    <source>
        <dbReference type="Proteomes" id="UP001177140"/>
    </source>
</evidence>
<feature type="repeat" description="PPR" evidence="6">
    <location>
        <begin position="438"/>
        <end position="472"/>
    </location>
</feature>
<dbReference type="Pfam" id="PF01535">
    <property type="entry name" value="PPR"/>
    <property type="match status" value="5"/>
</dbReference>
<dbReference type="PANTHER" id="PTHR47926:SF452">
    <property type="entry name" value="PENTATRICOPEPTIDE REPEAT-CONTAINING PROTEIN"/>
    <property type="match status" value="1"/>
</dbReference>
<dbReference type="InterPro" id="IPR011990">
    <property type="entry name" value="TPR-like_helical_dom_sf"/>
</dbReference>
<dbReference type="EMBL" id="JAJJMA010276282">
    <property type="protein sequence ID" value="MCL7046002.1"/>
    <property type="molecule type" value="Genomic_DNA"/>
</dbReference>
<dbReference type="GO" id="GO:0009451">
    <property type="term" value="P:RNA modification"/>
    <property type="evidence" value="ECO:0007669"/>
    <property type="project" value="InterPro"/>
</dbReference>
<evidence type="ECO:0000256" key="2">
    <source>
        <dbReference type="ARBA" id="ARBA00022528"/>
    </source>
</evidence>
<dbReference type="InterPro" id="IPR002885">
    <property type="entry name" value="PPR_rpt"/>
</dbReference>
<sequence>MVTGYAAAEASECCYEAFEVVKLMQNEDGLDPNRVTLVSLLQAAANAGSYKEGRAVHGYAVRRGIDSFDEILETSLMDMYSKCGDLEMSRSVFGRMSKRCIGSWNALIAAHVQVGQPLTAFELFQRMLQEDILPDMITLANLLSSCGDLKFLRQGKSIHGYLIRRQVQLDLVATTALIEMYSKCSRTNQGRMLFDEIQAKDVIMFNVMVSGYLQAGLPDKALETVCRMIEAGIKPNPATILNLLSVSADLGEIRIGKEVHGYIVKQGIGSNVDIANQLLSMYGKFGRIEMARQIFNRITRKDLVSWTSMITSYAQHAHASDALMVFRLIHEERLQPDLVTLVSLLQAVSSLGCLTLAKEVHGHIYRNRLEKEILILNSLLTTYAKCGSLGMAECLFKSIVKKSQISWNAMISAFGMHGKCLEAIDLFNQMLKEGFQPDDITFTSILSACSHGGYVEEGWSIFKSMSEKHSVTPNTEHYSCAIDLFSRSGRLEEAYGLVQHLPPRERTSALDALLSSCRVYRNVEVGEIVGRELLDLDPDNSGTYILLANIYSEAGKWDAAARIREIAQANSLARQPGYSMIESASVQ</sequence>
<dbReference type="EMBL" id="JAJJMA010233401">
    <property type="protein sequence ID" value="MCL7042281.1"/>
    <property type="molecule type" value="Genomic_DNA"/>
</dbReference>
<feature type="repeat" description="PPR" evidence="6">
    <location>
        <begin position="302"/>
        <end position="336"/>
    </location>
</feature>
<evidence type="ECO:0000256" key="5">
    <source>
        <dbReference type="ARBA" id="ARBA00022946"/>
    </source>
</evidence>
<keyword evidence="5" id="KW-0809">Transit peptide</keyword>